<dbReference type="PANTHER" id="PTHR30563">
    <property type="entry name" value="DNA RECOMBINATION PROTEIN RMUC"/>
    <property type="match status" value="1"/>
</dbReference>
<comment type="similarity">
    <text evidence="2">Belongs to the RmuC family.</text>
</comment>
<accession>A0A5B8UFE3</accession>
<evidence type="ECO:0000313" key="7">
    <source>
        <dbReference type="Proteomes" id="UP000321204"/>
    </source>
</evidence>
<proteinExistence type="inferred from homology"/>
<evidence type="ECO:0000256" key="2">
    <source>
        <dbReference type="ARBA" id="ARBA00009840"/>
    </source>
</evidence>
<dbReference type="Proteomes" id="UP000321204">
    <property type="component" value="Chromosome"/>
</dbReference>
<comment type="function">
    <text evidence="1">Involved in DNA recombination.</text>
</comment>
<feature type="coiled-coil region" evidence="5">
    <location>
        <begin position="99"/>
        <end position="133"/>
    </location>
</feature>
<name>A0A5B8UFE3_9BACT</name>
<sequence length="504" mass="56592">MQSFLLPIFCLLAGGTIAWVIRKLLFEKNFVSVPELDAAKKQLNELITQKAVVDSALVSSRTEIERAYSLLHSKGEELIQVRADYTKAHTENGCLMLDVNDRNVEINNLKVKLETAQAEISIAQNRIAKLEAEVVYKTRQLDEQAKSLEDIGRRFEKEFSNLAHKILDEKSKVFGSQQEVSLKLLLEPFKADIANFKKEFSEKHSIEAAERNTLKGVIQEMVNNHKMLSEQANNLTKALTFQSKQQGNWGEEILESILEHCGLQHNIHYFKQYSTKDEDGIRIQPDFIVNCPDNRCVIIDSKVSLSHFTGYCSTNVATEQEAFSKSLLLSIKGHIDGLSGKKYTGIPNTLDTVIMFMPVEPAYILAMQLDQDLWRYAYNKGIVLISPSNLITTIKLISNLWQRDAINKNAKLIAEKAGRLYDKLVGFVDNMKKVGDSLNKANDSWKDAYGQLYKGHGNLINQAESIKTLGIKTGTKAFPAEIISEAAFADTLTLNGEVSNLGEE</sequence>
<gene>
    <name evidence="6" type="primary">rmuC</name>
    <name evidence="6" type="ORF">FSB75_04970</name>
</gene>
<dbReference type="GO" id="GO:0006310">
    <property type="term" value="P:DNA recombination"/>
    <property type="evidence" value="ECO:0007669"/>
    <property type="project" value="UniProtKB-KW"/>
</dbReference>
<evidence type="ECO:0000256" key="4">
    <source>
        <dbReference type="ARBA" id="ARBA00023172"/>
    </source>
</evidence>
<dbReference type="PANTHER" id="PTHR30563:SF0">
    <property type="entry name" value="DNA RECOMBINATION PROTEIN RMUC"/>
    <property type="match status" value="1"/>
</dbReference>
<reference evidence="6 7" key="1">
    <citation type="journal article" date="2015" name="Int. J. Syst. Evol. Microbiol.">
        <title>Flavisolibacter ginsenosidimutans sp. nov., with ginsenoside-converting activity isolated from soil used for cultivating ginseng.</title>
        <authorList>
            <person name="Zhao Y."/>
            <person name="Liu Q."/>
            <person name="Kang M.S."/>
            <person name="Jin F."/>
            <person name="Yu H."/>
            <person name="Im W.T."/>
        </authorList>
    </citation>
    <scope>NUCLEOTIDE SEQUENCE [LARGE SCALE GENOMIC DNA]</scope>
    <source>
        <strain evidence="6 7">Gsoil 636</strain>
    </source>
</reference>
<evidence type="ECO:0000256" key="5">
    <source>
        <dbReference type="SAM" id="Coils"/>
    </source>
</evidence>
<dbReference type="EMBL" id="CP042433">
    <property type="protein sequence ID" value="QEC55284.1"/>
    <property type="molecule type" value="Genomic_DNA"/>
</dbReference>
<evidence type="ECO:0000256" key="1">
    <source>
        <dbReference type="ARBA" id="ARBA00003416"/>
    </source>
</evidence>
<dbReference type="KEGG" id="fgg:FSB75_04970"/>
<dbReference type="InterPro" id="IPR003798">
    <property type="entry name" value="DNA_recombination_RmuC"/>
</dbReference>
<keyword evidence="7" id="KW-1185">Reference proteome</keyword>
<organism evidence="6 7">
    <name type="scientific">Flavisolibacter ginsenosidimutans</name>
    <dbReference type="NCBI Taxonomy" id="661481"/>
    <lineage>
        <taxon>Bacteria</taxon>
        <taxon>Pseudomonadati</taxon>
        <taxon>Bacteroidota</taxon>
        <taxon>Chitinophagia</taxon>
        <taxon>Chitinophagales</taxon>
        <taxon>Chitinophagaceae</taxon>
        <taxon>Flavisolibacter</taxon>
    </lineage>
</organism>
<evidence type="ECO:0000256" key="3">
    <source>
        <dbReference type="ARBA" id="ARBA00023054"/>
    </source>
</evidence>
<evidence type="ECO:0000313" key="6">
    <source>
        <dbReference type="EMBL" id="QEC55284.1"/>
    </source>
</evidence>
<keyword evidence="3 5" id="KW-0175">Coiled coil</keyword>
<dbReference type="Pfam" id="PF02646">
    <property type="entry name" value="RmuC"/>
    <property type="match status" value="1"/>
</dbReference>
<dbReference type="OrthoDB" id="370725at2"/>
<protein>
    <submittedName>
        <fullName evidence="6">DNA recombination protein RmuC</fullName>
    </submittedName>
</protein>
<keyword evidence="4" id="KW-0233">DNA recombination</keyword>
<dbReference type="RefSeq" id="WP_146783674.1">
    <property type="nucleotide sequence ID" value="NZ_BAABIO010000006.1"/>
</dbReference>
<dbReference type="AlphaFoldDB" id="A0A5B8UFE3"/>